<dbReference type="PROSITE" id="PS00845">
    <property type="entry name" value="CAP_GLY_1"/>
    <property type="match status" value="1"/>
</dbReference>
<evidence type="ECO:0000256" key="7">
    <source>
        <dbReference type="SAM" id="Phobius"/>
    </source>
</evidence>
<dbReference type="CDD" id="cd01789">
    <property type="entry name" value="Ubl_TBCB"/>
    <property type="match status" value="1"/>
</dbReference>
<keyword evidence="7" id="KW-0812">Transmembrane</keyword>
<dbReference type="EMBL" id="JACTAM010000018">
    <property type="protein sequence ID" value="KAI2653637.1"/>
    <property type="molecule type" value="Genomic_DNA"/>
</dbReference>
<dbReference type="InterPro" id="IPR029071">
    <property type="entry name" value="Ubiquitin-like_domsf"/>
</dbReference>
<dbReference type="Gene3D" id="3.10.20.90">
    <property type="entry name" value="Phosphatidylinositol 3-kinase Catalytic Subunit, Chain A, domain 1"/>
    <property type="match status" value="1"/>
</dbReference>
<evidence type="ECO:0000256" key="1">
    <source>
        <dbReference type="ARBA" id="ARBA00004496"/>
    </source>
</evidence>
<name>A0ABQ8LUJ4_LABRO</name>
<dbReference type="Pfam" id="PF01302">
    <property type="entry name" value="CAP_GLY"/>
    <property type="match status" value="1"/>
</dbReference>
<comment type="caution">
    <text evidence="9">The sequence shown here is derived from an EMBL/GenBank/DDBJ whole genome shotgun (WGS) entry which is preliminary data.</text>
</comment>
<dbReference type="PROSITE" id="PS50245">
    <property type="entry name" value="CAP_GLY_2"/>
    <property type="match status" value="1"/>
</dbReference>
<dbReference type="Proteomes" id="UP000830375">
    <property type="component" value="Unassembled WGS sequence"/>
</dbReference>
<feature type="coiled-coil region" evidence="5">
    <location>
        <begin position="134"/>
        <end position="161"/>
    </location>
</feature>
<accession>A0ABQ8LUJ4</accession>
<comment type="similarity">
    <text evidence="4">Belongs to the TBCB family.</text>
</comment>
<evidence type="ECO:0000313" key="10">
    <source>
        <dbReference type="Proteomes" id="UP000830375"/>
    </source>
</evidence>
<gene>
    <name evidence="9" type="ORF">H4Q32_013949</name>
</gene>
<feature type="domain" description="CAP-Gly" evidence="8">
    <location>
        <begin position="185"/>
        <end position="227"/>
    </location>
</feature>
<dbReference type="InterPro" id="IPR000626">
    <property type="entry name" value="Ubiquitin-like_dom"/>
</dbReference>
<dbReference type="SUPFAM" id="SSF54236">
    <property type="entry name" value="Ubiquitin-like"/>
    <property type="match status" value="1"/>
</dbReference>
<proteinExistence type="inferred from homology"/>
<keyword evidence="5" id="KW-0175">Coiled coil</keyword>
<evidence type="ECO:0000313" key="9">
    <source>
        <dbReference type="EMBL" id="KAI2653637.1"/>
    </source>
</evidence>
<dbReference type="Pfam" id="PF14560">
    <property type="entry name" value="Ubiquitin_2"/>
    <property type="match status" value="1"/>
</dbReference>
<keyword evidence="7" id="KW-0472">Membrane</keyword>
<keyword evidence="3" id="KW-0143">Chaperone</keyword>
<evidence type="ECO:0000256" key="2">
    <source>
        <dbReference type="ARBA" id="ARBA00022490"/>
    </source>
</evidence>
<evidence type="ECO:0000256" key="6">
    <source>
        <dbReference type="SAM" id="MobiDB-lite"/>
    </source>
</evidence>
<dbReference type="Gene3D" id="2.30.30.190">
    <property type="entry name" value="CAP Gly-rich-like domain"/>
    <property type="match status" value="1"/>
</dbReference>
<evidence type="ECO:0000256" key="5">
    <source>
        <dbReference type="SAM" id="Coils"/>
    </source>
</evidence>
<dbReference type="PANTHER" id="PTHR18916">
    <property type="entry name" value="DYNACTIN 1-RELATED MICROTUBULE-BINDING"/>
    <property type="match status" value="1"/>
</dbReference>
<sequence>MEGSVTVITNPTVTVRVTSTVSSFEVNRRFNRGITIAEFKSKLELIVGTPAACMDLELFSTSDKLLQKLDNNEALLGSYPVDDDCRIHVTDRSGTQSGEFTDLSKVEKFEISDEAYEKRADSIRNFKKNMKLGRFNEENRAKQEEALAKKEEEEKAAMEAIAVGNRCKVQVPGQPTKIGTVMFVGTADFKPGYWVGVKYDEPLGKNDGSVNGKRYFECKPKYGAFVKPLSVTVGDFPEEDYGLDEILFVKKMNCCLCFIFINSCLLLSSDRRAVQAHSAEGETSMTGSNMSNYSTSMPKAEPITPTEPSVNTVHISTKSKCLISASTVDCIGFTNIVINIYSHILKQPFSWTDKTGVSSSIPTPGPRFHAGSFIGGMMLAFIIMLVVTLGYRMACSQREVQYRFM</sequence>
<organism evidence="9 10">
    <name type="scientific">Labeo rohita</name>
    <name type="common">Indian major carp</name>
    <name type="synonym">Cyprinus rohita</name>
    <dbReference type="NCBI Taxonomy" id="84645"/>
    <lineage>
        <taxon>Eukaryota</taxon>
        <taxon>Metazoa</taxon>
        <taxon>Chordata</taxon>
        <taxon>Craniata</taxon>
        <taxon>Vertebrata</taxon>
        <taxon>Euteleostomi</taxon>
        <taxon>Actinopterygii</taxon>
        <taxon>Neopterygii</taxon>
        <taxon>Teleostei</taxon>
        <taxon>Ostariophysi</taxon>
        <taxon>Cypriniformes</taxon>
        <taxon>Cyprinidae</taxon>
        <taxon>Labeoninae</taxon>
        <taxon>Labeonini</taxon>
        <taxon>Labeo</taxon>
    </lineage>
</organism>
<keyword evidence="2" id="KW-0963">Cytoplasm</keyword>
<evidence type="ECO:0000259" key="8">
    <source>
        <dbReference type="PROSITE" id="PS50245"/>
    </source>
</evidence>
<dbReference type="InterPro" id="IPR000938">
    <property type="entry name" value="CAP-Gly_domain"/>
</dbReference>
<keyword evidence="10" id="KW-1185">Reference proteome</keyword>
<dbReference type="SUPFAM" id="SSF74924">
    <property type="entry name" value="Cap-Gly domain"/>
    <property type="match status" value="1"/>
</dbReference>
<feature type="compositionally biased region" description="Polar residues" evidence="6">
    <location>
        <begin position="281"/>
        <end position="297"/>
    </location>
</feature>
<dbReference type="InterPro" id="IPR036859">
    <property type="entry name" value="CAP-Gly_dom_sf"/>
</dbReference>
<evidence type="ECO:0000256" key="3">
    <source>
        <dbReference type="ARBA" id="ARBA00023186"/>
    </source>
</evidence>
<feature type="transmembrane region" description="Helical" evidence="7">
    <location>
        <begin position="368"/>
        <end position="391"/>
    </location>
</feature>
<dbReference type="SMART" id="SM01052">
    <property type="entry name" value="CAP_GLY"/>
    <property type="match status" value="1"/>
</dbReference>
<protein>
    <submittedName>
        <fullName evidence="9">Tubulin-folding cofactor B</fullName>
    </submittedName>
</protein>
<comment type="subcellular location">
    <subcellularLocation>
        <location evidence="1">Cytoplasm</location>
    </subcellularLocation>
</comment>
<evidence type="ECO:0000256" key="4">
    <source>
        <dbReference type="ARBA" id="ARBA00025779"/>
    </source>
</evidence>
<dbReference type="InterPro" id="IPR045172">
    <property type="entry name" value="TBCB_Ubl"/>
</dbReference>
<feature type="region of interest" description="Disordered" evidence="6">
    <location>
        <begin position="278"/>
        <end position="309"/>
    </location>
</feature>
<reference evidence="9 10" key="1">
    <citation type="submission" date="2022-01" db="EMBL/GenBank/DDBJ databases">
        <title>A high-quality chromosome-level genome assembly of rohu carp, Labeo rohita.</title>
        <authorList>
            <person name="Arick M.A. II"/>
            <person name="Hsu C.-Y."/>
            <person name="Magbanua Z."/>
            <person name="Pechanova O."/>
            <person name="Grover C."/>
            <person name="Miller E."/>
            <person name="Thrash A."/>
            <person name="Ezzel L."/>
            <person name="Alam S."/>
            <person name="Benzie J."/>
            <person name="Hamilton M."/>
            <person name="Karsi A."/>
            <person name="Lawrence M.L."/>
            <person name="Peterson D.G."/>
        </authorList>
    </citation>
    <scope>NUCLEOTIDE SEQUENCE [LARGE SCALE GENOMIC DNA]</scope>
    <source>
        <strain evidence="10">BAU-BD-2019</strain>
        <tissue evidence="9">Blood</tissue>
    </source>
</reference>
<keyword evidence="7" id="KW-1133">Transmembrane helix</keyword>
<dbReference type="PANTHER" id="PTHR18916:SF85">
    <property type="entry name" value="TUBULIN-FOLDING COFACTOR B"/>
    <property type="match status" value="1"/>
</dbReference>